<evidence type="ECO:0000256" key="5">
    <source>
        <dbReference type="ARBA" id="ARBA00001954"/>
    </source>
</evidence>
<feature type="binding site" evidence="10 13">
    <location>
        <position position="34"/>
    </location>
    <ligand>
        <name>a divalent metal cation</name>
        <dbReference type="ChEBI" id="CHEBI:60240"/>
    </ligand>
</feature>
<dbReference type="PaxDb" id="1198114-AciX9_3367"/>
<name>E8X2S8_GRATM</name>
<feature type="binding site" evidence="10 13">
    <location>
        <position position="174"/>
    </location>
    <ligand>
        <name>a divalent metal cation</name>
        <dbReference type="ChEBI" id="CHEBI:60240"/>
    </ligand>
</feature>
<dbReference type="GO" id="GO:0004750">
    <property type="term" value="F:D-ribulose-phosphate 3-epimerase activity"/>
    <property type="evidence" value="ECO:0007669"/>
    <property type="project" value="UniProtKB-UniRule"/>
</dbReference>
<dbReference type="KEGG" id="acm:AciX9_3367"/>
<dbReference type="AlphaFoldDB" id="E8X2S8"/>
<sequence length="226" mass="24360">MIELAFSILASDFAHLADEIATAERGGGTIVHVDVMDGHFVPNITFGPPVVAAIRPLTKLPLDCHLMIENPDSFIEDFAKAGADILCVHQEVCRHLHRTLQLIQQHGCQPAVVINPATPVETLIEVLPMLHHVLVMSVNPGFGGQKFLPLALDKIEHLAELREEMGLNFRIEVDGGVAHDTVARVVEAGADMLVAGSAIFAPGDPARTEQNAREFLRLARAAAPTA</sequence>
<dbReference type="Gene3D" id="3.20.20.70">
    <property type="entry name" value="Aldolase class I"/>
    <property type="match status" value="1"/>
</dbReference>
<dbReference type="PROSITE" id="PS01086">
    <property type="entry name" value="RIBUL_P_3_EPIMER_2"/>
    <property type="match status" value="1"/>
</dbReference>
<dbReference type="SUPFAM" id="SSF51366">
    <property type="entry name" value="Ribulose-phoshate binding barrel"/>
    <property type="match status" value="1"/>
</dbReference>
<evidence type="ECO:0000256" key="1">
    <source>
        <dbReference type="ARBA" id="ARBA00001782"/>
    </source>
</evidence>
<dbReference type="GO" id="GO:0006098">
    <property type="term" value="P:pentose-phosphate shunt"/>
    <property type="evidence" value="ECO:0007669"/>
    <property type="project" value="UniProtKB-UniRule"/>
</dbReference>
<evidence type="ECO:0000256" key="8">
    <source>
        <dbReference type="ARBA" id="ARBA00022723"/>
    </source>
</evidence>
<evidence type="ECO:0000256" key="11">
    <source>
        <dbReference type="PIRNR" id="PIRNR001461"/>
    </source>
</evidence>
<comment type="cofactor">
    <cofactor evidence="10 13">
        <name>a divalent metal cation</name>
        <dbReference type="ChEBI" id="CHEBI:60240"/>
    </cofactor>
    <text evidence="10 13">Binds 1 divalent metal cation per subunit.</text>
</comment>
<evidence type="ECO:0000256" key="2">
    <source>
        <dbReference type="ARBA" id="ARBA00001936"/>
    </source>
</evidence>
<feature type="binding site" evidence="10 13">
    <location>
        <position position="32"/>
    </location>
    <ligand>
        <name>a divalent metal cation</name>
        <dbReference type="ChEBI" id="CHEBI:60240"/>
    </ligand>
</feature>
<dbReference type="Proteomes" id="UP000000343">
    <property type="component" value="Chromosome"/>
</dbReference>
<evidence type="ECO:0000256" key="10">
    <source>
        <dbReference type="HAMAP-Rule" id="MF_02227"/>
    </source>
</evidence>
<comment type="function">
    <text evidence="10">Catalyzes the reversible epimerization of D-ribulose 5-phosphate to D-xylulose 5-phosphate.</text>
</comment>
<dbReference type="EMBL" id="CP002480">
    <property type="protein sequence ID" value="ADW70375.1"/>
    <property type="molecule type" value="Genomic_DNA"/>
</dbReference>
<dbReference type="GO" id="GO:0046872">
    <property type="term" value="F:metal ion binding"/>
    <property type="evidence" value="ECO:0007669"/>
    <property type="project" value="UniProtKB-UniRule"/>
</dbReference>
<evidence type="ECO:0000313" key="15">
    <source>
        <dbReference type="EMBL" id="ADW70375.1"/>
    </source>
</evidence>
<dbReference type="FunFam" id="3.20.20.70:FF:000004">
    <property type="entry name" value="Ribulose-phosphate 3-epimerase"/>
    <property type="match status" value="1"/>
</dbReference>
<gene>
    <name evidence="10" type="primary">rpe</name>
    <name evidence="15" type="ordered locus">AciX9_3367</name>
</gene>
<feature type="binding site" evidence="10 14">
    <location>
        <position position="7"/>
    </location>
    <ligand>
        <name>substrate</name>
    </ligand>
</feature>
<comment type="cofactor">
    <cofactor evidence="4">
        <name>Zn(2+)</name>
        <dbReference type="ChEBI" id="CHEBI:29105"/>
    </cofactor>
</comment>
<feature type="active site" description="Proton acceptor" evidence="10 12">
    <location>
        <position position="34"/>
    </location>
</feature>
<organism evidence="16">
    <name type="scientific">Granulicella tundricola (strain ATCC BAA-1859 / DSM 23138 / MP5ACTX9)</name>
    <dbReference type="NCBI Taxonomy" id="1198114"/>
    <lineage>
        <taxon>Bacteria</taxon>
        <taxon>Pseudomonadati</taxon>
        <taxon>Acidobacteriota</taxon>
        <taxon>Terriglobia</taxon>
        <taxon>Terriglobales</taxon>
        <taxon>Acidobacteriaceae</taxon>
        <taxon>Granulicella</taxon>
    </lineage>
</organism>
<dbReference type="InterPro" id="IPR011060">
    <property type="entry name" value="RibuloseP-bd_barrel"/>
</dbReference>
<comment type="cofactor">
    <cofactor evidence="5">
        <name>Fe(2+)</name>
        <dbReference type="ChEBI" id="CHEBI:29033"/>
    </cofactor>
</comment>
<evidence type="ECO:0000256" key="13">
    <source>
        <dbReference type="PIRSR" id="PIRSR001461-2"/>
    </source>
</evidence>
<feature type="binding site" evidence="10 14">
    <location>
        <begin position="196"/>
        <end position="197"/>
    </location>
    <ligand>
        <name>substrate</name>
    </ligand>
</feature>
<dbReference type="RefSeq" id="WP_013581687.1">
    <property type="nucleotide sequence ID" value="NC_015064.1"/>
</dbReference>
<comment type="cofactor">
    <cofactor evidence="3">
        <name>Co(2+)</name>
        <dbReference type="ChEBI" id="CHEBI:48828"/>
    </cofactor>
</comment>
<feature type="binding site" evidence="14">
    <location>
        <position position="176"/>
    </location>
    <ligand>
        <name>substrate</name>
    </ligand>
</feature>
<comment type="pathway">
    <text evidence="10">Carbohydrate degradation.</text>
</comment>
<keyword evidence="13" id="KW-0170">Cobalt</keyword>
<comment type="catalytic activity">
    <reaction evidence="1 10 11">
        <text>D-ribulose 5-phosphate = D-xylulose 5-phosphate</text>
        <dbReference type="Rhea" id="RHEA:13677"/>
        <dbReference type="ChEBI" id="CHEBI:57737"/>
        <dbReference type="ChEBI" id="CHEBI:58121"/>
        <dbReference type="EC" id="5.1.3.1"/>
    </reaction>
</comment>
<dbReference type="HAMAP" id="MF_02227">
    <property type="entry name" value="RPE"/>
    <property type="match status" value="1"/>
</dbReference>
<feature type="binding site" evidence="10 13">
    <location>
        <position position="65"/>
    </location>
    <ligand>
        <name>a divalent metal cation</name>
        <dbReference type="ChEBI" id="CHEBI:60240"/>
    </ligand>
</feature>
<dbReference type="HOGENOM" id="CLU_054856_2_1_0"/>
<dbReference type="OrthoDB" id="1645589at2"/>
<evidence type="ECO:0000256" key="12">
    <source>
        <dbReference type="PIRSR" id="PIRSR001461-1"/>
    </source>
</evidence>
<evidence type="ECO:0000256" key="9">
    <source>
        <dbReference type="ARBA" id="ARBA00023235"/>
    </source>
</evidence>
<dbReference type="NCBIfam" id="NF004076">
    <property type="entry name" value="PRK05581.1-4"/>
    <property type="match status" value="1"/>
</dbReference>
<dbReference type="EC" id="5.1.3.1" evidence="7 10"/>
<keyword evidence="13" id="KW-0464">Manganese</keyword>
<evidence type="ECO:0000313" key="16">
    <source>
        <dbReference type="Proteomes" id="UP000000343"/>
    </source>
</evidence>
<dbReference type="InterPro" id="IPR026019">
    <property type="entry name" value="Ribul_P_3_epim"/>
</dbReference>
<keyword evidence="16" id="KW-1185">Reference proteome</keyword>
<accession>E8X2S8</accession>
<proteinExistence type="inferred from homology"/>
<keyword evidence="8 10" id="KW-0479">Metal-binding</keyword>
<dbReference type="Pfam" id="PF00834">
    <property type="entry name" value="Ribul_P_3_epim"/>
    <property type="match status" value="1"/>
</dbReference>
<dbReference type="InterPro" id="IPR000056">
    <property type="entry name" value="Ribul_P_3_epim-like"/>
</dbReference>
<dbReference type="PIRSF" id="PIRSF001461">
    <property type="entry name" value="RPE"/>
    <property type="match status" value="1"/>
</dbReference>
<dbReference type="eggNOG" id="COG0036">
    <property type="taxonomic scope" value="Bacteria"/>
</dbReference>
<evidence type="ECO:0000256" key="4">
    <source>
        <dbReference type="ARBA" id="ARBA00001947"/>
    </source>
</evidence>
<evidence type="ECO:0000256" key="6">
    <source>
        <dbReference type="ARBA" id="ARBA00009541"/>
    </source>
</evidence>
<feature type="binding site" evidence="10 14">
    <location>
        <begin position="141"/>
        <end position="144"/>
    </location>
    <ligand>
        <name>substrate</name>
    </ligand>
</feature>
<dbReference type="NCBIfam" id="TIGR01163">
    <property type="entry name" value="rpe"/>
    <property type="match status" value="1"/>
</dbReference>
<dbReference type="InterPro" id="IPR013785">
    <property type="entry name" value="Aldolase_TIM"/>
</dbReference>
<feature type="binding site" evidence="10 14">
    <location>
        <position position="65"/>
    </location>
    <ligand>
        <name>substrate</name>
    </ligand>
</feature>
<dbReference type="GO" id="GO:0005737">
    <property type="term" value="C:cytoplasm"/>
    <property type="evidence" value="ECO:0007669"/>
    <property type="project" value="UniProtKB-ARBA"/>
</dbReference>
<comment type="similarity">
    <text evidence="6 10 11">Belongs to the ribulose-phosphate 3-epimerase family.</text>
</comment>
<keyword evidence="13" id="KW-0862">Zinc</keyword>
<dbReference type="PROSITE" id="PS01085">
    <property type="entry name" value="RIBUL_P_3_EPIMER_1"/>
    <property type="match status" value="1"/>
</dbReference>
<keyword evidence="9 10" id="KW-0413">Isomerase</keyword>
<feature type="active site" description="Proton donor" evidence="10 12">
    <location>
        <position position="174"/>
    </location>
</feature>
<dbReference type="STRING" id="1198114.AciX9_3367"/>
<dbReference type="PANTHER" id="PTHR11749">
    <property type="entry name" value="RIBULOSE-5-PHOSPHATE-3-EPIMERASE"/>
    <property type="match status" value="1"/>
</dbReference>
<keyword evidence="10 11" id="KW-0119">Carbohydrate metabolism</keyword>
<evidence type="ECO:0000256" key="7">
    <source>
        <dbReference type="ARBA" id="ARBA00013188"/>
    </source>
</evidence>
<protein>
    <recommendedName>
        <fullName evidence="7 10">Ribulose-phosphate 3-epimerase</fullName>
        <ecNumber evidence="7 10">5.1.3.1</ecNumber>
    </recommendedName>
</protein>
<reference evidence="16" key="1">
    <citation type="submission" date="2011-01" db="EMBL/GenBank/DDBJ databases">
        <title>Complete sequence of chromosome of Acidobacterium sp. MP5ACTX9.</title>
        <authorList>
            <consortium name="US DOE Joint Genome Institute"/>
            <person name="Lucas S."/>
            <person name="Copeland A."/>
            <person name="Lapidus A."/>
            <person name="Cheng J.-F."/>
            <person name="Goodwin L."/>
            <person name="Pitluck S."/>
            <person name="Teshima H."/>
            <person name="Detter J.C."/>
            <person name="Han C."/>
            <person name="Tapia R."/>
            <person name="Land M."/>
            <person name="Hauser L."/>
            <person name="Kyrpides N."/>
            <person name="Ivanova N."/>
            <person name="Ovchinnikova G."/>
            <person name="Pagani I."/>
            <person name="Rawat S.R."/>
            <person name="Mannisto M."/>
            <person name="Haggblom M.M."/>
            <person name="Woyke T."/>
        </authorList>
    </citation>
    <scope>NUCLEOTIDE SEQUENCE [LARGE SCALE GENOMIC DNA]</scope>
    <source>
        <strain evidence="16">MP5ACTX9</strain>
    </source>
</reference>
<comment type="cofactor">
    <cofactor evidence="2">
        <name>Mn(2+)</name>
        <dbReference type="ChEBI" id="CHEBI:29035"/>
    </cofactor>
</comment>
<dbReference type="CDD" id="cd00429">
    <property type="entry name" value="RPE"/>
    <property type="match status" value="1"/>
</dbReference>
<evidence type="ECO:0000256" key="3">
    <source>
        <dbReference type="ARBA" id="ARBA00001941"/>
    </source>
</evidence>
<evidence type="ECO:0000256" key="14">
    <source>
        <dbReference type="PIRSR" id="PIRSR001461-3"/>
    </source>
</evidence>
<dbReference type="GO" id="GO:0019323">
    <property type="term" value="P:pentose catabolic process"/>
    <property type="evidence" value="ECO:0007669"/>
    <property type="project" value="UniProtKB-UniRule"/>
</dbReference>
<feature type="binding site" evidence="10">
    <location>
        <begin position="174"/>
        <end position="176"/>
    </location>
    <ligand>
        <name>substrate</name>
    </ligand>
</feature>